<dbReference type="PANTHER" id="PTHR21342">
    <property type="entry name" value="PHOSPHOPANTETHEINE ADENYLYLTRANSFERASE"/>
    <property type="match status" value="1"/>
</dbReference>
<evidence type="ECO:0000256" key="1">
    <source>
        <dbReference type="ARBA" id="ARBA00022490"/>
    </source>
</evidence>
<evidence type="ECO:0000259" key="10">
    <source>
        <dbReference type="Pfam" id="PF01467"/>
    </source>
</evidence>
<keyword evidence="6 9" id="KW-0460">Magnesium</keyword>
<proteinExistence type="inferred from homology"/>
<comment type="similarity">
    <text evidence="9">Belongs to the bacterial CoaD family.</text>
</comment>
<organism evidence="11 12">
    <name type="scientific">Lactococcus lactis subsp. cremoris</name>
    <name type="common">Streptococcus cremoris</name>
    <dbReference type="NCBI Taxonomy" id="1359"/>
    <lineage>
        <taxon>Bacteria</taxon>
        <taxon>Bacillati</taxon>
        <taxon>Bacillota</taxon>
        <taxon>Bacilli</taxon>
        <taxon>Lactobacillales</taxon>
        <taxon>Streptococcaceae</taxon>
        <taxon>Lactococcus</taxon>
    </lineage>
</organism>
<comment type="subcellular location">
    <subcellularLocation>
        <location evidence="9">Cytoplasm</location>
    </subcellularLocation>
</comment>
<dbReference type="CDD" id="cd02163">
    <property type="entry name" value="PPAT"/>
    <property type="match status" value="1"/>
</dbReference>
<protein>
    <recommendedName>
        <fullName evidence="9">Phosphopantetheine adenylyltransferase</fullName>
        <ecNumber evidence="9">2.7.7.3</ecNumber>
    </recommendedName>
    <alternativeName>
        <fullName evidence="9">Dephospho-CoA pyrophosphorylase</fullName>
    </alternativeName>
    <alternativeName>
        <fullName evidence="9">Pantetheine-phosphate adenylyltransferase</fullName>
        <shortName evidence="9">PPAT</shortName>
    </alternativeName>
</protein>
<dbReference type="AlphaFoldDB" id="A0A166JCZ3"/>
<feature type="binding site" evidence="9">
    <location>
        <position position="121"/>
    </location>
    <ligand>
        <name>ATP</name>
        <dbReference type="ChEBI" id="CHEBI:30616"/>
    </ligand>
</feature>
<feature type="binding site" evidence="9">
    <location>
        <position position="96"/>
    </location>
    <ligand>
        <name>substrate</name>
    </ligand>
</feature>
<keyword evidence="4 9" id="KW-0547">Nucleotide-binding</keyword>
<dbReference type="NCBIfam" id="TIGR01510">
    <property type="entry name" value="coaD_prev_kdtB"/>
    <property type="match status" value="1"/>
</dbReference>
<dbReference type="InterPro" id="IPR001980">
    <property type="entry name" value="PPAT"/>
</dbReference>
<dbReference type="InterPro" id="IPR004821">
    <property type="entry name" value="Cyt_trans-like"/>
</dbReference>
<comment type="caution">
    <text evidence="11">The sequence shown here is derived from an EMBL/GenBank/DDBJ whole genome shotgun (WGS) entry which is preliminary data.</text>
</comment>
<dbReference type="HAMAP" id="MF_00151">
    <property type="entry name" value="PPAT_bact"/>
    <property type="match status" value="1"/>
</dbReference>
<dbReference type="Pfam" id="PF01467">
    <property type="entry name" value="CTP_transf_like"/>
    <property type="match status" value="1"/>
</dbReference>
<dbReference type="UniPathway" id="UPA00241">
    <property type="reaction ID" value="UER00355"/>
</dbReference>
<feature type="site" description="Transition state stabilizer" evidence="9">
    <location>
        <position position="36"/>
    </location>
</feature>
<keyword evidence="7 9" id="KW-0173">Coenzyme A biosynthesis</keyword>
<feature type="binding site" evidence="9">
    <location>
        <begin position="145"/>
        <end position="151"/>
    </location>
    <ligand>
        <name>ATP</name>
        <dbReference type="ChEBI" id="CHEBI:30616"/>
    </ligand>
</feature>
<evidence type="ECO:0000256" key="9">
    <source>
        <dbReference type="HAMAP-Rule" id="MF_00151"/>
    </source>
</evidence>
<feature type="binding site" evidence="9">
    <location>
        <position position="36"/>
    </location>
    <ligand>
        <name>ATP</name>
        <dbReference type="ChEBI" id="CHEBI:30616"/>
    </ligand>
</feature>
<evidence type="ECO:0000256" key="4">
    <source>
        <dbReference type="ARBA" id="ARBA00022741"/>
    </source>
</evidence>
<keyword evidence="5 9" id="KW-0067">ATP-binding</keyword>
<feature type="binding site" evidence="9">
    <location>
        <position position="60"/>
    </location>
    <ligand>
        <name>substrate</name>
    </ligand>
</feature>
<evidence type="ECO:0000256" key="6">
    <source>
        <dbReference type="ARBA" id="ARBA00022842"/>
    </source>
</evidence>
<dbReference type="GO" id="GO:0015937">
    <property type="term" value="P:coenzyme A biosynthetic process"/>
    <property type="evidence" value="ECO:0007669"/>
    <property type="project" value="UniProtKB-UniRule"/>
</dbReference>
<comment type="caution">
    <text evidence="9">Lacks conserved residue(s) required for the propagation of feature annotation.</text>
</comment>
<dbReference type="GO" id="GO:0005524">
    <property type="term" value="F:ATP binding"/>
    <property type="evidence" value="ECO:0007669"/>
    <property type="project" value="UniProtKB-KW"/>
</dbReference>
<dbReference type="PATRIC" id="fig|1359.32.peg.1031"/>
<feature type="binding site" evidence="9">
    <location>
        <position position="28"/>
    </location>
    <ligand>
        <name>substrate</name>
    </ligand>
</feature>
<gene>
    <name evidence="9" type="primary">coaD</name>
    <name evidence="11" type="ORF">AB996_1584</name>
</gene>
<feature type="binding site" evidence="9">
    <location>
        <position position="110"/>
    </location>
    <ligand>
        <name>substrate</name>
    </ligand>
</feature>
<comment type="pathway">
    <text evidence="9">Cofactor biosynthesis; coenzyme A biosynthesis; CoA from (R)-pantothenate: step 4/5.</text>
</comment>
<reference evidence="11 12" key="1">
    <citation type="submission" date="2015-08" db="EMBL/GenBank/DDBJ databases">
        <title>Draft Genome Sequences of 11 Lactococcus lactis subspecies cremoris strains.</title>
        <authorList>
            <person name="Wels M."/>
            <person name="Backus L."/>
            <person name="Boekhorst J."/>
            <person name="Dijkstra A."/>
            <person name="Beerthuizen M."/>
            <person name="Siezen R."/>
            <person name="Bachmann H."/>
            <person name="Van Hijum S."/>
        </authorList>
    </citation>
    <scope>NUCLEOTIDE SEQUENCE [LARGE SCALE GENOMIC DNA]</scope>
    <source>
        <strain evidence="11 12">KW10</strain>
    </source>
</reference>
<dbReference type="PANTHER" id="PTHR21342:SF1">
    <property type="entry name" value="PHOSPHOPANTETHEINE ADENYLYLTRANSFERASE"/>
    <property type="match status" value="1"/>
</dbReference>
<evidence type="ECO:0000256" key="2">
    <source>
        <dbReference type="ARBA" id="ARBA00022679"/>
    </source>
</evidence>
<dbReference type="Proteomes" id="UP000076519">
    <property type="component" value="Unassembled WGS sequence"/>
</dbReference>
<dbReference type="PRINTS" id="PR01020">
    <property type="entry name" value="LPSBIOSNTHSS"/>
</dbReference>
<accession>A0A166JCZ3</accession>
<dbReference type="Gene3D" id="3.40.50.620">
    <property type="entry name" value="HUPs"/>
    <property type="match status" value="1"/>
</dbReference>
<keyword evidence="3 9" id="KW-0548">Nucleotidyltransferase</keyword>
<name>A0A166JCZ3_LACLC</name>
<dbReference type="GO" id="GO:0005737">
    <property type="term" value="C:cytoplasm"/>
    <property type="evidence" value="ECO:0007669"/>
    <property type="project" value="UniProtKB-SubCell"/>
</dbReference>
<evidence type="ECO:0000256" key="7">
    <source>
        <dbReference type="ARBA" id="ARBA00022993"/>
    </source>
</evidence>
<dbReference type="SUPFAM" id="SSF52374">
    <property type="entry name" value="Nucleotidylyl transferase"/>
    <property type="match status" value="1"/>
</dbReference>
<comment type="function">
    <text evidence="9">Reversibly transfers an adenylyl group from ATP to 4'-phosphopantetheine, yielding dephospho-CoA (dPCoA) and pyrophosphate.</text>
</comment>
<evidence type="ECO:0000313" key="12">
    <source>
        <dbReference type="Proteomes" id="UP000076519"/>
    </source>
</evidence>
<dbReference type="EC" id="2.7.7.3" evidence="9"/>
<evidence type="ECO:0000256" key="5">
    <source>
        <dbReference type="ARBA" id="ARBA00022840"/>
    </source>
</evidence>
<comment type="catalytic activity">
    <reaction evidence="8 9">
        <text>(R)-4'-phosphopantetheine + ATP + H(+) = 3'-dephospho-CoA + diphosphate</text>
        <dbReference type="Rhea" id="RHEA:19801"/>
        <dbReference type="ChEBI" id="CHEBI:15378"/>
        <dbReference type="ChEBI" id="CHEBI:30616"/>
        <dbReference type="ChEBI" id="CHEBI:33019"/>
        <dbReference type="ChEBI" id="CHEBI:57328"/>
        <dbReference type="ChEBI" id="CHEBI:61723"/>
        <dbReference type="EC" id="2.7.7.3"/>
    </reaction>
</comment>
<comment type="subunit">
    <text evidence="9">Homohexamer.</text>
</comment>
<dbReference type="GO" id="GO:0004595">
    <property type="term" value="F:pantetheine-phosphate adenylyltransferase activity"/>
    <property type="evidence" value="ECO:0007669"/>
    <property type="project" value="UniProtKB-UniRule"/>
</dbReference>
<evidence type="ECO:0000313" key="11">
    <source>
        <dbReference type="EMBL" id="KZK06019.1"/>
    </source>
</evidence>
<sequence>MTFTDRNSVSKLRKKKVMTEKIGLFTGTFDPLTNGHLDIIKRASQHFDQLYVGIFKNDQKNPLFPTDKRVEMLEEALTNLSVNHKVKVIKHERDLTVNIAKKLGVTALVRSLRNSQDLEYEKNMFYFNLEMTGIETLFFLAKPELEPLNSTRMRELHAFGQDVSAWVPENVSRELRKLDEEKK</sequence>
<evidence type="ECO:0000256" key="8">
    <source>
        <dbReference type="ARBA" id="ARBA00029346"/>
    </source>
</evidence>
<keyword evidence="1 9" id="KW-0963">Cytoplasm</keyword>
<feature type="binding site" evidence="9">
    <location>
        <begin position="28"/>
        <end position="29"/>
    </location>
    <ligand>
        <name>ATP</name>
        <dbReference type="ChEBI" id="CHEBI:30616"/>
    </ligand>
</feature>
<dbReference type="InterPro" id="IPR014729">
    <property type="entry name" value="Rossmann-like_a/b/a_fold"/>
</dbReference>
<dbReference type="NCBIfam" id="TIGR00125">
    <property type="entry name" value="cyt_tran_rel"/>
    <property type="match status" value="1"/>
</dbReference>
<evidence type="ECO:0000256" key="3">
    <source>
        <dbReference type="ARBA" id="ARBA00022695"/>
    </source>
</evidence>
<dbReference type="EMBL" id="LIYF01000023">
    <property type="protein sequence ID" value="KZK06019.1"/>
    <property type="molecule type" value="Genomic_DNA"/>
</dbReference>
<comment type="cofactor">
    <cofactor evidence="9">
        <name>Mg(2+)</name>
        <dbReference type="ChEBI" id="CHEBI:18420"/>
    </cofactor>
</comment>
<keyword evidence="2 9" id="KW-0808">Transferase</keyword>
<feature type="domain" description="Cytidyltransferase-like" evidence="10">
    <location>
        <begin position="24"/>
        <end position="155"/>
    </location>
</feature>